<dbReference type="InterPro" id="IPR000375">
    <property type="entry name" value="Dynamin_stalk"/>
</dbReference>
<evidence type="ECO:0000259" key="5">
    <source>
        <dbReference type="PROSITE" id="PS51388"/>
    </source>
</evidence>
<dbReference type="PRINTS" id="PR00195">
    <property type="entry name" value="DYNAMIN"/>
</dbReference>
<evidence type="ECO:0000313" key="8">
    <source>
        <dbReference type="Proteomes" id="UP001430584"/>
    </source>
</evidence>
<dbReference type="EMBL" id="JAJVCZ030000003">
    <property type="protein sequence ID" value="KAL0261353.1"/>
    <property type="molecule type" value="Genomic_DNA"/>
</dbReference>
<proteinExistence type="predicted"/>
<dbReference type="Gene3D" id="3.40.50.300">
    <property type="entry name" value="P-loop containing nucleotide triphosphate hydrolases"/>
    <property type="match status" value="1"/>
</dbReference>
<dbReference type="GeneID" id="92006868"/>
<dbReference type="PANTHER" id="PTHR11566">
    <property type="entry name" value="DYNAMIN"/>
    <property type="match status" value="1"/>
</dbReference>
<evidence type="ECO:0000313" key="7">
    <source>
        <dbReference type="EMBL" id="KAL0261353.1"/>
    </source>
</evidence>
<keyword evidence="1" id="KW-0547">Nucleotide-binding</keyword>
<dbReference type="InterPro" id="IPR045063">
    <property type="entry name" value="Dynamin_N"/>
</dbReference>
<keyword evidence="2" id="KW-0342">GTP-binding</keyword>
<feature type="domain" description="Dynamin-type G" evidence="6">
    <location>
        <begin position="82"/>
        <end position="373"/>
    </location>
</feature>
<dbReference type="PROSITE" id="PS51388">
    <property type="entry name" value="GED"/>
    <property type="match status" value="1"/>
</dbReference>
<evidence type="ECO:0000259" key="6">
    <source>
        <dbReference type="PROSITE" id="PS51718"/>
    </source>
</evidence>
<gene>
    <name evidence="7" type="ORF">SLS55_002783</name>
</gene>
<evidence type="ECO:0000256" key="2">
    <source>
        <dbReference type="ARBA" id="ARBA00023134"/>
    </source>
</evidence>
<name>A0ABR3CL45_9PEZI</name>
<dbReference type="Pfam" id="PF01031">
    <property type="entry name" value="Dynamin_M"/>
    <property type="match status" value="1"/>
</dbReference>
<dbReference type="Proteomes" id="UP001430584">
    <property type="component" value="Unassembled WGS sequence"/>
</dbReference>
<feature type="compositionally biased region" description="Basic residues" evidence="4">
    <location>
        <begin position="1"/>
        <end position="10"/>
    </location>
</feature>
<dbReference type="SMART" id="SM00053">
    <property type="entry name" value="DYNc"/>
    <property type="match status" value="1"/>
</dbReference>
<dbReference type="InterPro" id="IPR022812">
    <property type="entry name" value="Dynamin"/>
</dbReference>
<feature type="coiled-coil region" evidence="3">
    <location>
        <begin position="365"/>
        <end position="396"/>
    </location>
</feature>
<dbReference type="InterPro" id="IPR020850">
    <property type="entry name" value="GED_dom"/>
</dbReference>
<dbReference type="InterPro" id="IPR027417">
    <property type="entry name" value="P-loop_NTPase"/>
</dbReference>
<reference evidence="7 8" key="1">
    <citation type="submission" date="2024-02" db="EMBL/GenBank/DDBJ databases">
        <title>De novo assembly and annotation of 12 fungi associated with fruit tree decline syndrome in Ontario, Canada.</title>
        <authorList>
            <person name="Sulman M."/>
            <person name="Ellouze W."/>
            <person name="Ilyukhin E."/>
        </authorList>
    </citation>
    <scope>NUCLEOTIDE SEQUENCE [LARGE SCALE GENOMIC DNA]</scope>
    <source>
        <strain evidence="7 8">FDS-637</strain>
    </source>
</reference>
<dbReference type="PROSITE" id="PS51718">
    <property type="entry name" value="G_DYNAMIN_2"/>
    <property type="match status" value="1"/>
</dbReference>
<dbReference type="InterPro" id="IPR030381">
    <property type="entry name" value="G_DYNAMIN_dom"/>
</dbReference>
<evidence type="ECO:0000256" key="1">
    <source>
        <dbReference type="ARBA" id="ARBA00022741"/>
    </source>
</evidence>
<comment type="caution">
    <text evidence="7">The sequence shown here is derived from an EMBL/GenBank/DDBJ whole genome shotgun (WGS) entry which is preliminary data.</text>
</comment>
<protein>
    <recommendedName>
        <fullName evidence="9">Dynamin family protein</fullName>
    </recommendedName>
</protein>
<keyword evidence="8" id="KW-1185">Reference proteome</keyword>
<keyword evidence="3" id="KW-0175">Coiled coil</keyword>
<accession>A0ABR3CL45</accession>
<dbReference type="Gene3D" id="1.20.120.1240">
    <property type="entry name" value="Dynamin, middle domain"/>
    <property type="match status" value="1"/>
</dbReference>
<dbReference type="RefSeq" id="XP_066634382.1">
    <property type="nucleotide sequence ID" value="XM_066774263.1"/>
</dbReference>
<dbReference type="CDD" id="cd08771">
    <property type="entry name" value="DLP_1"/>
    <property type="match status" value="1"/>
</dbReference>
<dbReference type="Pfam" id="PF00350">
    <property type="entry name" value="Dynamin_N"/>
    <property type="match status" value="1"/>
</dbReference>
<dbReference type="InterPro" id="IPR001401">
    <property type="entry name" value="Dynamin_GTPase"/>
</dbReference>
<organism evidence="7 8">
    <name type="scientific">Diplodia seriata</name>
    <dbReference type="NCBI Taxonomy" id="420778"/>
    <lineage>
        <taxon>Eukaryota</taxon>
        <taxon>Fungi</taxon>
        <taxon>Dikarya</taxon>
        <taxon>Ascomycota</taxon>
        <taxon>Pezizomycotina</taxon>
        <taxon>Dothideomycetes</taxon>
        <taxon>Dothideomycetes incertae sedis</taxon>
        <taxon>Botryosphaeriales</taxon>
        <taxon>Botryosphaeriaceae</taxon>
        <taxon>Diplodia</taxon>
    </lineage>
</organism>
<sequence length="772" mass="86926">MTGVPKKKKIRFEATHPYRPSKRTRRTDGARSAVSKTPGNRPGKNFSAHVQASAKFSPFQNDSMRSLLSVVDELRHVGLNHVLSLPQLVVCGDQSSGKSSVLEAMTRIPFPRDAMLCTRFATEVNLCRDPEQSITAKIVPGDTDSTAHRDKLLAFRKSMTDYSELPDLMREATKLMESADPDANTPKLTAFFSHMLSITVSGPEYSPLTLVDLPGLIHTETASQSKHDVDFIDHLVQDYIANPRSIILAVVSAKHDYANQIILQKARGVDPHGSRTLGIITKPDCLDEGSAEEQQWTALAKNEDIHFKLGWHMLRNRAQMETLSTFEERDSTEKAFFEHRAIYRDMDKDTLGIGPLSERLTRLLHAHLKREMPKLNDELKAELAKASQRLAVLGGQREALQDMRAFLMESGTKCNGLITDALNGQYNDDFFRDGADAVSEPVMIEKLRSTLRYHTSQFTSLMLVFGSKYKFNGVPSDILAIIGTEKDVDINDRLDYMRLAAKLQKVLTRSGAISWAYDKMVACRGEELPGTVSVALMKELFWEQSSNWKAITLSYIDVIAKHVQEFLTRLIQHVMPPEVAERVSKWKIPSSVASQKDNAIAELDRIVKDNRGAPMTYNHYYTDMIQKLRHQKLMARAKSITDSTSYHIKGPIMGSIVRVVNPETWLDTLNKQSIEQDMDKFTAEEALDSLMALYKDKLKVFIARVAEEVIERHLVAPLVDSPVSPVTLMKLSDDEVRYLAAEPEHVRTERAQLLAMKDCLEEGKKAFARALI</sequence>
<dbReference type="PANTHER" id="PTHR11566:SF66">
    <property type="entry name" value="INTERFERON-INDUCED GTP-BINDING PROTEIN MX"/>
    <property type="match status" value="1"/>
</dbReference>
<dbReference type="SUPFAM" id="SSF52540">
    <property type="entry name" value="P-loop containing nucleoside triphosphate hydrolases"/>
    <property type="match status" value="1"/>
</dbReference>
<evidence type="ECO:0000256" key="3">
    <source>
        <dbReference type="SAM" id="Coils"/>
    </source>
</evidence>
<feature type="region of interest" description="Disordered" evidence="4">
    <location>
        <begin position="1"/>
        <end position="46"/>
    </location>
</feature>
<evidence type="ECO:0008006" key="9">
    <source>
        <dbReference type="Google" id="ProtNLM"/>
    </source>
</evidence>
<evidence type="ECO:0000256" key="4">
    <source>
        <dbReference type="SAM" id="MobiDB-lite"/>
    </source>
</evidence>
<feature type="domain" description="GED" evidence="5">
    <location>
        <begin position="683"/>
        <end position="772"/>
    </location>
</feature>